<dbReference type="Gene3D" id="3.40.470.10">
    <property type="entry name" value="Uracil-DNA glycosylase-like domain"/>
    <property type="match status" value="1"/>
</dbReference>
<dbReference type="InterPro" id="IPR005273">
    <property type="entry name" value="Ura-DNA_glyco_family4"/>
</dbReference>
<keyword evidence="10" id="KW-0411">Iron-sulfur</keyword>
<evidence type="ECO:0000256" key="11">
    <source>
        <dbReference type="ARBA" id="ARBA00023204"/>
    </source>
</evidence>
<feature type="domain" description="Uracil-DNA glycosylase-like" evidence="12">
    <location>
        <begin position="27"/>
        <end position="173"/>
    </location>
</feature>
<dbReference type="PANTHER" id="PTHR33693:SF1">
    <property type="entry name" value="TYPE-4 URACIL-DNA GLYCOSYLASE"/>
    <property type="match status" value="1"/>
</dbReference>
<dbReference type="EMBL" id="JJMM01000016">
    <property type="protein sequence ID" value="KDR94504.1"/>
    <property type="molecule type" value="Genomic_DNA"/>
</dbReference>
<evidence type="ECO:0000256" key="9">
    <source>
        <dbReference type="ARBA" id="ARBA00023004"/>
    </source>
</evidence>
<dbReference type="eggNOG" id="COG1573">
    <property type="taxonomic scope" value="Bacteria"/>
</dbReference>
<dbReference type="GO" id="GO:0006281">
    <property type="term" value="P:DNA repair"/>
    <property type="evidence" value="ECO:0007669"/>
    <property type="project" value="UniProtKB-KW"/>
</dbReference>
<dbReference type="PANTHER" id="PTHR33693">
    <property type="entry name" value="TYPE-5 URACIL-DNA GLYCOSYLASE"/>
    <property type="match status" value="1"/>
</dbReference>
<sequence length="183" mass="20873">MNLHELEKMCMECQKCMLCINRKNVVFGEGSEDADIMFIGEGPGEQEDIQGRPFVGRAGQLLEKALEALGIDRKGVYIANIVKCRPPGNRVPSNEEASCCIQYLRWQVKLIKPKIIVLLGSTACKNIIDPEFRITRGRGNIIEQGDFKIIPTYHPAAVLRDESKKRYFWNDLKLMNKIYIDEI</sequence>
<evidence type="ECO:0000259" key="12">
    <source>
        <dbReference type="SMART" id="SM00986"/>
    </source>
</evidence>
<evidence type="ECO:0000256" key="7">
    <source>
        <dbReference type="ARBA" id="ARBA00022763"/>
    </source>
</evidence>
<dbReference type="CDD" id="cd10030">
    <property type="entry name" value="UDG-F4_TTUDGA_SPO1dp_like"/>
    <property type="match status" value="1"/>
</dbReference>
<keyword evidence="5" id="KW-0004">4Fe-4S</keyword>
<dbReference type="NCBIfam" id="TIGR00758">
    <property type="entry name" value="UDG_fam4"/>
    <property type="match status" value="1"/>
</dbReference>
<keyword evidence="9" id="KW-0408">Iron</keyword>
<evidence type="ECO:0000256" key="3">
    <source>
        <dbReference type="ARBA" id="ARBA00012030"/>
    </source>
</evidence>
<dbReference type="Proteomes" id="UP000027946">
    <property type="component" value="Unassembled WGS sequence"/>
</dbReference>
<dbReference type="SMART" id="SM00987">
    <property type="entry name" value="UreE_C"/>
    <property type="match status" value="1"/>
</dbReference>
<keyword evidence="7" id="KW-0227">DNA damage</keyword>
<evidence type="ECO:0000313" key="14">
    <source>
        <dbReference type="Proteomes" id="UP000027946"/>
    </source>
</evidence>
<comment type="catalytic activity">
    <reaction evidence="1">
        <text>Hydrolyzes single-stranded DNA or mismatched double-stranded DNA and polynucleotides, releasing free uracil.</text>
        <dbReference type="EC" id="3.2.2.27"/>
    </reaction>
</comment>
<dbReference type="GO" id="GO:0004844">
    <property type="term" value="F:uracil DNA N-glycosylase activity"/>
    <property type="evidence" value="ECO:0007669"/>
    <property type="project" value="UniProtKB-EC"/>
</dbReference>
<evidence type="ECO:0000256" key="5">
    <source>
        <dbReference type="ARBA" id="ARBA00022485"/>
    </source>
</evidence>
<proteinExistence type="inferred from homology"/>
<protein>
    <recommendedName>
        <fullName evidence="4">Type-4 uracil-DNA glycosylase</fullName>
        <ecNumber evidence="3">3.2.2.27</ecNumber>
    </recommendedName>
</protein>
<dbReference type="GO" id="GO:0046872">
    <property type="term" value="F:metal ion binding"/>
    <property type="evidence" value="ECO:0007669"/>
    <property type="project" value="UniProtKB-KW"/>
</dbReference>
<evidence type="ECO:0000256" key="8">
    <source>
        <dbReference type="ARBA" id="ARBA00022801"/>
    </source>
</evidence>
<dbReference type="GO" id="GO:0051539">
    <property type="term" value="F:4 iron, 4 sulfur cluster binding"/>
    <property type="evidence" value="ECO:0007669"/>
    <property type="project" value="UniProtKB-KW"/>
</dbReference>
<evidence type="ECO:0000256" key="6">
    <source>
        <dbReference type="ARBA" id="ARBA00022723"/>
    </source>
</evidence>
<evidence type="ECO:0000256" key="10">
    <source>
        <dbReference type="ARBA" id="ARBA00023014"/>
    </source>
</evidence>
<accession>A0A069RBQ0</accession>
<dbReference type="InterPro" id="IPR005122">
    <property type="entry name" value="Uracil-DNA_glycosylase-like"/>
</dbReference>
<comment type="caution">
    <text evidence="13">The sequence shown here is derived from an EMBL/GenBank/DDBJ whole genome shotgun (WGS) entry which is preliminary data.</text>
</comment>
<dbReference type="AlphaFoldDB" id="A0A069RBQ0"/>
<evidence type="ECO:0000313" key="13">
    <source>
        <dbReference type="EMBL" id="KDR94504.1"/>
    </source>
</evidence>
<gene>
    <name evidence="13" type="ORF">CLIT_16c00020</name>
</gene>
<dbReference type="STRING" id="1121324.CLIT_16c00020"/>
<evidence type="ECO:0000256" key="1">
    <source>
        <dbReference type="ARBA" id="ARBA00001400"/>
    </source>
</evidence>
<reference evidence="13 14" key="1">
    <citation type="submission" date="2014-03" db="EMBL/GenBank/DDBJ databases">
        <title>Genome sequence of Clostridium litorale W6, DSM 5388.</title>
        <authorList>
            <person name="Poehlein A."/>
            <person name="Jagirdar A."/>
            <person name="Khonsari B."/>
            <person name="Chibani C.M."/>
            <person name="Gutierrez Gutierrez D.A."/>
            <person name="Davydova E."/>
            <person name="Alghaithi H.S."/>
            <person name="Nair K.P."/>
            <person name="Dhamotharan K."/>
            <person name="Chandran L."/>
            <person name="G W."/>
            <person name="Daniel R."/>
        </authorList>
    </citation>
    <scope>NUCLEOTIDE SEQUENCE [LARGE SCALE GENOMIC DNA]</scope>
    <source>
        <strain evidence="13 14">W6</strain>
    </source>
</reference>
<dbReference type="EC" id="3.2.2.27" evidence="3"/>
<dbReference type="SMART" id="SM00986">
    <property type="entry name" value="UDG"/>
    <property type="match status" value="1"/>
</dbReference>
<comment type="similarity">
    <text evidence="2">Belongs to the uracil-DNA glycosylase (UDG) superfamily. Type 4 (UDGa) family.</text>
</comment>
<evidence type="ECO:0000256" key="2">
    <source>
        <dbReference type="ARBA" id="ARBA00006521"/>
    </source>
</evidence>
<keyword evidence="8" id="KW-0378">Hydrolase</keyword>
<name>A0A069RBQ0_PEPLI</name>
<keyword evidence="6" id="KW-0479">Metal-binding</keyword>
<keyword evidence="11" id="KW-0234">DNA repair</keyword>
<dbReference type="InterPro" id="IPR036895">
    <property type="entry name" value="Uracil-DNA_glycosylase-like_sf"/>
</dbReference>
<organism evidence="13 14">
    <name type="scientific">Peptoclostridium litorale DSM 5388</name>
    <dbReference type="NCBI Taxonomy" id="1121324"/>
    <lineage>
        <taxon>Bacteria</taxon>
        <taxon>Bacillati</taxon>
        <taxon>Bacillota</taxon>
        <taxon>Clostridia</taxon>
        <taxon>Peptostreptococcales</taxon>
        <taxon>Peptoclostridiaceae</taxon>
        <taxon>Peptoclostridium</taxon>
    </lineage>
</organism>
<dbReference type="RefSeq" id="WP_038266697.1">
    <property type="nucleotide sequence ID" value="NZ_FSRH01000020.1"/>
</dbReference>
<evidence type="ECO:0000256" key="4">
    <source>
        <dbReference type="ARBA" id="ARBA00019403"/>
    </source>
</evidence>
<keyword evidence="14" id="KW-1185">Reference proteome</keyword>
<dbReference type="SUPFAM" id="SSF52141">
    <property type="entry name" value="Uracil-DNA glycosylase-like"/>
    <property type="match status" value="1"/>
</dbReference>
<dbReference type="InterPro" id="IPR051536">
    <property type="entry name" value="UDG_Type-4/5"/>
</dbReference>
<dbReference type="Pfam" id="PF03167">
    <property type="entry name" value="UDG"/>
    <property type="match status" value="1"/>
</dbReference>